<dbReference type="KEGG" id="fki:FK004_07860"/>
<dbReference type="InterPro" id="IPR011006">
    <property type="entry name" value="CheY-like_superfamily"/>
</dbReference>
<accession>A0A2S1LN33</accession>
<dbReference type="Gene3D" id="1.10.10.10">
    <property type="entry name" value="Winged helix-like DNA-binding domain superfamily/Winged helix DNA-binding domain"/>
    <property type="match status" value="1"/>
</dbReference>
<name>A0A2S1LN33_9FLAO</name>
<gene>
    <name evidence="8" type="ORF">FK004_07860</name>
</gene>
<dbReference type="InterPro" id="IPR039420">
    <property type="entry name" value="WalR-like"/>
</dbReference>
<protein>
    <submittedName>
        <fullName evidence="8">DNA-binding response regulator</fullName>
    </submittedName>
</protein>
<dbReference type="AlphaFoldDB" id="A0A2S1LN33"/>
<keyword evidence="3 5" id="KW-0238">DNA-binding</keyword>
<dbReference type="SUPFAM" id="SSF52172">
    <property type="entry name" value="CheY-like"/>
    <property type="match status" value="1"/>
</dbReference>
<dbReference type="GO" id="GO:0005829">
    <property type="term" value="C:cytosol"/>
    <property type="evidence" value="ECO:0007669"/>
    <property type="project" value="TreeGrafter"/>
</dbReference>
<keyword evidence="9" id="KW-1185">Reference proteome</keyword>
<dbReference type="OrthoDB" id="9790442at2"/>
<evidence type="ECO:0000259" key="6">
    <source>
        <dbReference type="PROSITE" id="PS50110"/>
    </source>
</evidence>
<dbReference type="Gene3D" id="6.10.250.690">
    <property type="match status" value="1"/>
</dbReference>
<dbReference type="Pfam" id="PF00486">
    <property type="entry name" value="Trans_reg_C"/>
    <property type="match status" value="1"/>
</dbReference>
<dbReference type="SMART" id="SM00862">
    <property type="entry name" value="Trans_reg_C"/>
    <property type="match status" value="1"/>
</dbReference>
<dbReference type="PANTHER" id="PTHR48111">
    <property type="entry name" value="REGULATOR OF RPOS"/>
    <property type="match status" value="1"/>
</dbReference>
<dbReference type="SMART" id="SM00448">
    <property type="entry name" value="REC"/>
    <property type="match status" value="1"/>
</dbReference>
<dbReference type="Pfam" id="PF00072">
    <property type="entry name" value="Response_reg"/>
    <property type="match status" value="1"/>
</dbReference>
<dbReference type="EMBL" id="CP020919">
    <property type="protein sequence ID" value="AWG25155.1"/>
    <property type="molecule type" value="Genomic_DNA"/>
</dbReference>
<dbReference type="GO" id="GO:0006355">
    <property type="term" value="P:regulation of DNA-templated transcription"/>
    <property type="evidence" value="ECO:0007669"/>
    <property type="project" value="InterPro"/>
</dbReference>
<sequence length="226" mass="26027">MDSRIKIILAEDEPALALIIKESLETRNFDVFICKNGEDALECYLKEKPELLVLDVMMPKKDGFSVARDIRKTDKEIPIIFLTSKSQTQDVVDGFNSGGNDYLKKPFSMEELIVRIHSLLRRVPTPKNDTEITIGKYHFNLTKQLLIISDTRISLTHREASLLHLLIANKNEVIERSILLKKIWGDDDFFNGRSMDVFITKLRKKLNLDPNIQIINVRGQGYKLIE</sequence>
<keyword evidence="2" id="KW-0902">Two-component regulatory system</keyword>
<dbReference type="RefSeq" id="WP_108736759.1">
    <property type="nucleotide sequence ID" value="NZ_CP020919.1"/>
</dbReference>
<dbReference type="CDD" id="cd00383">
    <property type="entry name" value="trans_reg_C"/>
    <property type="match status" value="1"/>
</dbReference>
<dbReference type="GO" id="GO:0000976">
    <property type="term" value="F:transcription cis-regulatory region binding"/>
    <property type="evidence" value="ECO:0007669"/>
    <property type="project" value="TreeGrafter"/>
</dbReference>
<evidence type="ECO:0000313" key="8">
    <source>
        <dbReference type="EMBL" id="AWG25155.1"/>
    </source>
</evidence>
<organism evidence="8 9">
    <name type="scientific">Flavobacterium kingsejongi</name>
    <dbReference type="NCBI Taxonomy" id="1678728"/>
    <lineage>
        <taxon>Bacteria</taxon>
        <taxon>Pseudomonadati</taxon>
        <taxon>Bacteroidota</taxon>
        <taxon>Flavobacteriia</taxon>
        <taxon>Flavobacteriales</taxon>
        <taxon>Flavobacteriaceae</taxon>
        <taxon>Flavobacterium</taxon>
    </lineage>
</organism>
<dbReference type="PROSITE" id="PS50110">
    <property type="entry name" value="RESPONSE_REGULATORY"/>
    <property type="match status" value="1"/>
</dbReference>
<dbReference type="PANTHER" id="PTHR48111:SF40">
    <property type="entry name" value="PHOSPHATE REGULON TRANSCRIPTIONAL REGULATORY PROTEIN PHOB"/>
    <property type="match status" value="1"/>
</dbReference>
<dbReference type="InterPro" id="IPR001789">
    <property type="entry name" value="Sig_transdc_resp-reg_receiver"/>
</dbReference>
<evidence type="ECO:0000259" key="7">
    <source>
        <dbReference type="PROSITE" id="PS51755"/>
    </source>
</evidence>
<feature type="modified residue" description="4-aspartylphosphate" evidence="4">
    <location>
        <position position="55"/>
    </location>
</feature>
<dbReference type="Gene3D" id="3.40.50.2300">
    <property type="match status" value="1"/>
</dbReference>
<evidence type="ECO:0000313" key="9">
    <source>
        <dbReference type="Proteomes" id="UP000244677"/>
    </source>
</evidence>
<feature type="DNA-binding region" description="OmpR/PhoB-type" evidence="5">
    <location>
        <begin position="129"/>
        <end position="226"/>
    </location>
</feature>
<evidence type="ECO:0000256" key="1">
    <source>
        <dbReference type="ARBA" id="ARBA00022553"/>
    </source>
</evidence>
<dbReference type="InterPro" id="IPR036388">
    <property type="entry name" value="WH-like_DNA-bd_sf"/>
</dbReference>
<reference evidence="8 9" key="1">
    <citation type="submission" date="2017-04" db="EMBL/GenBank/DDBJ databases">
        <title>Complete genome sequence of Flavobacterium kingsejong AJ004.</title>
        <authorList>
            <person name="Lee P.C."/>
        </authorList>
    </citation>
    <scope>NUCLEOTIDE SEQUENCE [LARGE SCALE GENOMIC DNA]</scope>
    <source>
        <strain evidence="8 9">AJ004</strain>
    </source>
</reference>
<dbReference type="InterPro" id="IPR001867">
    <property type="entry name" value="OmpR/PhoB-type_DNA-bd"/>
</dbReference>
<dbReference type="PROSITE" id="PS51755">
    <property type="entry name" value="OMPR_PHOB"/>
    <property type="match status" value="1"/>
</dbReference>
<evidence type="ECO:0000256" key="5">
    <source>
        <dbReference type="PROSITE-ProRule" id="PRU01091"/>
    </source>
</evidence>
<evidence type="ECO:0000256" key="4">
    <source>
        <dbReference type="PROSITE-ProRule" id="PRU00169"/>
    </source>
</evidence>
<feature type="domain" description="Response regulatory" evidence="6">
    <location>
        <begin position="6"/>
        <end position="120"/>
    </location>
</feature>
<proteinExistence type="predicted"/>
<dbReference type="GO" id="GO:0032993">
    <property type="term" value="C:protein-DNA complex"/>
    <property type="evidence" value="ECO:0007669"/>
    <property type="project" value="TreeGrafter"/>
</dbReference>
<evidence type="ECO:0000256" key="2">
    <source>
        <dbReference type="ARBA" id="ARBA00023012"/>
    </source>
</evidence>
<feature type="domain" description="OmpR/PhoB-type" evidence="7">
    <location>
        <begin position="129"/>
        <end position="226"/>
    </location>
</feature>
<dbReference type="Proteomes" id="UP000244677">
    <property type="component" value="Chromosome"/>
</dbReference>
<evidence type="ECO:0000256" key="3">
    <source>
        <dbReference type="ARBA" id="ARBA00023125"/>
    </source>
</evidence>
<keyword evidence="1 4" id="KW-0597">Phosphoprotein</keyword>
<dbReference type="GO" id="GO:0000156">
    <property type="term" value="F:phosphorelay response regulator activity"/>
    <property type="evidence" value="ECO:0007669"/>
    <property type="project" value="TreeGrafter"/>
</dbReference>